<protein>
    <submittedName>
        <fullName evidence="1">Uncharacterized protein</fullName>
    </submittedName>
</protein>
<proteinExistence type="predicted"/>
<sequence length="140" mass="14993">MKLRTLASISLRLSRCDSPVHSMSPQKRRIEPNTAAAAAAEYARVAAASSRRSLSPRKLSAWASWVPATAAVASFVSEARNTVFTGFHKFRRHEACLPEAAGHCVCLHVSPGAVPRRPRGSASAEARLPARTLFDISDGG</sequence>
<name>A0A9D4PLF8_RHISA</name>
<comment type="caution">
    <text evidence="1">The sequence shown here is derived from an EMBL/GenBank/DDBJ whole genome shotgun (WGS) entry which is preliminary data.</text>
</comment>
<dbReference type="EMBL" id="JABSTV010001252">
    <property type="protein sequence ID" value="KAH7946840.1"/>
    <property type="molecule type" value="Genomic_DNA"/>
</dbReference>
<keyword evidence="2" id="KW-1185">Reference proteome</keyword>
<gene>
    <name evidence="1" type="ORF">HPB52_004965</name>
</gene>
<evidence type="ECO:0000313" key="1">
    <source>
        <dbReference type="EMBL" id="KAH7946840.1"/>
    </source>
</evidence>
<evidence type="ECO:0000313" key="2">
    <source>
        <dbReference type="Proteomes" id="UP000821837"/>
    </source>
</evidence>
<organism evidence="1 2">
    <name type="scientific">Rhipicephalus sanguineus</name>
    <name type="common">Brown dog tick</name>
    <name type="synonym">Ixodes sanguineus</name>
    <dbReference type="NCBI Taxonomy" id="34632"/>
    <lineage>
        <taxon>Eukaryota</taxon>
        <taxon>Metazoa</taxon>
        <taxon>Ecdysozoa</taxon>
        <taxon>Arthropoda</taxon>
        <taxon>Chelicerata</taxon>
        <taxon>Arachnida</taxon>
        <taxon>Acari</taxon>
        <taxon>Parasitiformes</taxon>
        <taxon>Ixodida</taxon>
        <taxon>Ixodoidea</taxon>
        <taxon>Ixodidae</taxon>
        <taxon>Rhipicephalinae</taxon>
        <taxon>Rhipicephalus</taxon>
        <taxon>Rhipicephalus</taxon>
    </lineage>
</organism>
<dbReference type="Proteomes" id="UP000821837">
    <property type="component" value="Chromosome 6"/>
</dbReference>
<accession>A0A9D4PLF8</accession>
<dbReference type="AlphaFoldDB" id="A0A9D4PLF8"/>
<reference evidence="1" key="1">
    <citation type="journal article" date="2020" name="Cell">
        <title>Large-Scale Comparative Analyses of Tick Genomes Elucidate Their Genetic Diversity and Vector Capacities.</title>
        <authorList>
            <consortium name="Tick Genome and Microbiome Consortium (TIGMIC)"/>
            <person name="Jia N."/>
            <person name="Wang J."/>
            <person name="Shi W."/>
            <person name="Du L."/>
            <person name="Sun Y."/>
            <person name="Zhan W."/>
            <person name="Jiang J.F."/>
            <person name="Wang Q."/>
            <person name="Zhang B."/>
            <person name="Ji P."/>
            <person name="Bell-Sakyi L."/>
            <person name="Cui X.M."/>
            <person name="Yuan T.T."/>
            <person name="Jiang B.G."/>
            <person name="Yang W.F."/>
            <person name="Lam T.T."/>
            <person name="Chang Q.C."/>
            <person name="Ding S.J."/>
            <person name="Wang X.J."/>
            <person name="Zhu J.G."/>
            <person name="Ruan X.D."/>
            <person name="Zhao L."/>
            <person name="Wei J.T."/>
            <person name="Ye R.Z."/>
            <person name="Que T.C."/>
            <person name="Du C.H."/>
            <person name="Zhou Y.H."/>
            <person name="Cheng J.X."/>
            <person name="Dai P.F."/>
            <person name="Guo W.B."/>
            <person name="Han X.H."/>
            <person name="Huang E.J."/>
            <person name="Li L.F."/>
            <person name="Wei W."/>
            <person name="Gao Y.C."/>
            <person name="Liu J.Z."/>
            <person name="Shao H.Z."/>
            <person name="Wang X."/>
            <person name="Wang C.C."/>
            <person name="Yang T.C."/>
            <person name="Huo Q.B."/>
            <person name="Li W."/>
            <person name="Chen H.Y."/>
            <person name="Chen S.E."/>
            <person name="Zhou L.G."/>
            <person name="Ni X.B."/>
            <person name="Tian J.H."/>
            <person name="Sheng Y."/>
            <person name="Liu T."/>
            <person name="Pan Y.S."/>
            <person name="Xia L.Y."/>
            <person name="Li J."/>
            <person name="Zhao F."/>
            <person name="Cao W.C."/>
        </authorList>
    </citation>
    <scope>NUCLEOTIDE SEQUENCE</scope>
    <source>
        <strain evidence="1">Rsan-2018</strain>
    </source>
</reference>
<reference evidence="1" key="2">
    <citation type="submission" date="2021-09" db="EMBL/GenBank/DDBJ databases">
        <authorList>
            <person name="Jia N."/>
            <person name="Wang J."/>
            <person name="Shi W."/>
            <person name="Du L."/>
            <person name="Sun Y."/>
            <person name="Zhan W."/>
            <person name="Jiang J."/>
            <person name="Wang Q."/>
            <person name="Zhang B."/>
            <person name="Ji P."/>
            <person name="Sakyi L.B."/>
            <person name="Cui X."/>
            <person name="Yuan T."/>
            <person name="Jiang B."/>
            <person name="Yang W."/>
            <person name="Lam T.T.-Y."/>
            <person name="Chang Q."/>
            <person name="Ding S."/>
            <person name="Wang X."/>
            <person name="Zhu J."/>
            <person name="Ruan X."/>
            <person name="Zhao L."/>
            <person name="Wei J."/>
            <person name="Que T."/>
            <person name="Du C."/>
            <person name="Cheng J."/>
            <person name="Dai P."/>
            <person name="Han X."/>
            <person name="Huang E."/>
            <person name="Gao Y."/>
            <person name="Liu J."/>
            <person name="Shao H."/>
            <person name="Ye R."/>
            <person name="Li L."/>
            <person name="Wei W."/>
            <person name="Wang X."/>
            <person name="Wang C."/>
            <person name="Huo Q."/>
            <person name="Li W."/>
            <person name="Guo W."/>
            <person name="Chen H."/>
            <person name="Chen S."/>
            <person name="Zhou L."/>
            <person name="Zhou L."/>
            <person name="Ni X."/>
            <person name="Tian J."/>
            <person name="Zhou Y."/>
            <person name="Sheng Y."/>
            <person name="Liu T."/>
            <person name="Pan Y."/>
            <person name="Xia L."/>
            <person name="Li J."/>
            <person name="Zhao F."/>
            <person name="Cao W."/>
        </authorList>
    </citation>
    <scope>NUCLEOTIDE SEQUENCE</scope>
    <source>
        <strain evidence="1">Rsan-2018</strain>
        <tissue evidence="1">Larvae</tissue>
    </source>
</reference>